<dbReference type="EMBL" id="PSYR01000001">
    <property type="protein sequence ID" value="RCN59061.1"/>
    <property type="molecule type" value="Genomic_DNA"/>
</dbReference>
<keyword evidence="2" id="KW-1185">Reference proteome</keyword>
<reference evidence="1 2" key="1">
    <citation type="submission" date="2018-02" db="EMBL/GenBank/DDBJ databases">
        <title>Insights into the biology of acidophilic members of the Acidiferrobacteraceae family derived from comparative genomic analyses.</title>
        <authorList>
            <person name="Issotta F."/>
            <person name="Thyssen C."/>
            <person name="Mena C."/>
            <person name="Moya A."/>
            <person name="Bellenberg S."/>
            <person name="Sproer C."/>
            <person name="Covarrubias P.C."/>
            <person name="Sand W."/>
            <person name="Quatrini R."/>
            <person name="Vera M."/>
        </authorList>
    </citation>
    <scope>NUCLEOTIDE SEQUENCE [LARGE SCALE GENOMIC DNA]</scope>
    <source>
        <strain evidence="2">m-1</strain>
    </source>
</reference>
<name>A0A1C2G1U7_9GAMM</name>
<gene>
    <name evidence="1" type="ORF">C4900_04810</name>
</gene>
<dbReference type="RefSeq" id="WP_065970268.1">
    <property type="nucleotide sequence ID" value="NZ_CP080624.1"/>
</dbReference>
<dbReference type="Proteomes" id="UP000253250">
    <property type="component" value="Unassembled WGS sequence"/>
</dbReference>
<evidence type="ECO:0000313" key="2">
    <source>
        <dbReference type="Proteomes" id="UP000253250"/>
    </source>
</evidence>
<proteinExistence type="predicted"/>
<dbReference type="OrthoDB" id="9133983at2"/>
<dbReference type="AlphaFoldDB" id="A0A1C2G1U7"/>
<accession>A0A1C2G1U7</accession>
<protein>
    <submittedName>
        <fullName evidence="1">Uncharacterized protein</fullName>
    </submittedName>
</protein>
<comment type="caution">
    <text evidence="1">The sequence shown here is derived from an EMBL/GenBank/DDBJ whole genome shotgun (WGS) entry which is preliminary data.</text>
</comment>
<sequence length="98" mass="11052">MIGVDPEIMKLMASKYSWWKSPDEALAMPERIIAQVMDRGDYGDVQRLAAAVGNDVLRDVLARAQAGQFSARSWAYWHYRLGLAKVDCVPPLPTRVFL</sequence>
<organism evidence="1 2">
    <name type="scientific">Acidiferrobacter thiooxydans</name>
    <dbReference type="NCBI Taxonomy" id="163359"/>
    <lineage>
        <taxon>Bacteria</taxon>
        <taxon>Pseudomonadati</taxon>
        <taxon>Pseudomonadota</taxon>
        <taxon>Gammaproteobacteria</taxon>
        <taxon>Acidiferrobacterales</taxon>
        <taxon>Acidiferrobacteraceae</taxon>
        <taxon>Acidiferrobacter</taxon>
    </lineage>
</organism>
<evidence type="ECO:0000313" key="1">
    <source>
        <dbReference type="EMBL" id="RCN59061.1"/>
    </source>
</evidence>